<keyword evidence="6 12" id="KW-0662">Pyridine nucleotide biosynthesis</keyword>
<dbReference type="NCBIfam" id="TIGR00551">
    <property type="entry name" value="nadB"/>
    <property type="match status" value="1"/>
</dbReference>
<evidence type="ECO:0000256" key="7">
    <source>
        <dbReference type="ARBA" id="ARBA00022827"/>
    </source>
</evidence>
<dbReference type="InterPro" id="IPR015939">
    <property type="entry name" value="Fum_Rdtase/Succ_DH_flav-like_C"/>
</dbReference>
<feature type="domain" description="Fumarate reductase/succinate dehydrogenase flavoprotein-like C-terminal" evidence="14">
    <location>
        <begin position="438"/>
        <end position="521"/>
    </location>
</feature>
<evidence type="ECO:0000313" key="16">
    <source>
        <dbReference type="Proteomes" id="UP000077552"/>
    </source>
</evidence>
<dbReference type="SUPFAM" id="SSF46977">
    <property type="entry name" value="Succinate dehydrogenase/fumarate reductase flavoprotein C-terminal domain"/>
    <property type="match status" value="1"/>
</dbReference>
<evidence type="ECO:0000256" key="10">
    <source>
        <dbReference type="NCBIfam" id="TIGR00551"/>
    </source>
</evidence>
<evidence type="ECO:0000256" key="4">
    <source>
        <dbReference type="ARBA" id="ARBA00012173"/>
    </source>
</evidence>
<keyword evidence="7 12" id="KW-0274">FAD</keyword>
<dbReference type="EMBL" id="LXIE01000049">
    <property type="protein sequence ID" value="OAD90330.1"/>
    <property type="molecule type" value="Genomic_DNA"/>
</dbReference>
<evidence type="ECO:0000256" key="9">
    <source>
        <dbReference type="ARBA" id="ARBA00048305"/>
    </source>
</evidence>
<dbReference type="PANTHER" id="PTHR42716:SF2">
    <property type="entry name" value="L-ASPARTATE OXIDASE, CHLOROPLASTIC"/>
    <property type="match status" value="1"/>
</dbReference>
<evidence type="ECO:0000256" key="8">
    <source>
        <dbReference type="ARBA" id="ARBA00023002"/>
    </source>
</evidence>
<reference evidence="15 16" key="1">
    <citation type="submission" date="2016-05" db="EMBL/GenBank/DDBJ databases">
        <title>Genome sequencing of Vitellibacter soesokkakensis RSSK-12.</title>
        <authorList>
            <person name="Thevarajoo S."/>
            <person name="Selvaratnam C."/>
            <person name="Goh K.M."/>
            <person name="Chan K.-G."/>
            <person name="Chong C.S."/>
        </authorList>
    </citation>
    <scope>NUCLEOTIDE SEQUENCE [LARGE SCALE GENOMIC DNA]</scope>
    <source>
        <strain evidence="15 16">RSSK-12</strain>
    </source>
</reference>
<dbReference type="InterPro" id="IPR027477">
    <property type="entry name" value="Succ_DH/fumarate_Rdtase_cat_sf"/>
</dbReference>
<proteinExistence type="inferred from homology"/>
<dbReference type="SUPFAM" id="SSF56425">
    <property type="entry name" value="Succinate dehydrogenase/fumarate reductase flavoprotein, catalytic domain"/>
    <property type="match status" value="1"/>
</dbReference>
<comment type="caution">
    <text evidence="15">The sequence shown here is derived from an EMBL/GenBank/DDBJ whole genome shotgun (WGS) entry which is preliminary data.</text>
</comment>
<dbReference type="SUPFAM" id="SSF51905">
    <property type="entry name" value="FAD/NAD(P)-binding domain"/>
    <property type="match status" value="1"/>
</dbReference>
<organism evidence="15 16">
    <name type="scientific">Aequorivita soesokkakensis</name>
    <dbReference type="NCBI Taxonomy" id="1385699"/>
    <lineage>
        <taxon>Bacteria</taxon>
        <taxon>Pseudomonadati</taxon>
        <taxon>Bacteroidota</taxon>
        <taxon>Flavobacteriia</taxon>
        <taxon>Flavobacteriales</taxon>
        <taxon>Flavobacteriaceae</taxon>
        <taxon>Aequorivita</taxon>
    </lineage>
</organism>
<gene>
    <name evidence="15" type="ORF">A7A78_06645</name>
</gene>
<dbReference type="EC" id="1.4.3.16" evidence="4 10"/>
<evidence type="ECO:0000313" key="15">
    <source>
        <dbReference type="EMBL" id="OAD90330.1"/>
    </source>
</evidence>
<evidence type="ECO:0000256" key="1">
    <source>
        <dbReference type="ARBA" id="ARBA00001974"/>
    </source>
</evidence>
<name>A0A1A9LAP2_9FLAO</name>
<evidence type="ECO:0000256" key="2">
    <source>
        <dbReference type="ARBA" id="ARBA00004950"/>
    </source>
</evidence>
<dbReference type="Proteomes" id="UP000077552">
    <property type="component" value="Unassembled WGS sequence"/>
</dbReference>
<feature type="domain" description="FAD-dependent oxidoreductase 2 FAD-binding" evidence="13">
    <location>
        <begin position="6"/>
        <end position="389"/>
    </location>
</feature>
<dbReference type="FunFam" id="3.90.700.10:FF:000002">
    <property type="entry name" value="L-aspartate oxidase"/>
    <property type="match status" value="1"/>
</dbReference>
<dbReference type="InterPro" id="IPR037099">
    <property type="entry name" value="Fum_R/Succ_DH_flav-like_C_sf"/>
</dbReference>
<evidence type="ECO:0000256" key="12">
    <source>
        <dbReference type="RuleBase" id="RU362049"/>
    </source>
</evidence>
<dbReference type="Pfam" id="PF02910">
    <property type="entry name" value="Succ_DH_flav_C"/>
    <property type="match status" value="1"/>
</dbReference>
<dbReference type="Gene3D" id="1.20.58.100">
    <property type="entry name" value="Fumarate reductase/succinate dehydrogenase flavoprotein-like, C-terminal domain"/>
    <property type="match status" value="1"/>
</dbReference>
<dbReference type="InterPro" id="IPR036188">
    <property type="entry name" value="FAD/NAD-bd_sf"/>
</dbReference>
<evidence type="ECO:0000256" key="5">
    <source>
        <dbReference type="ARBA" id="ARBA00022630"/>
    </source>
</evidence>
<dbReference type="OrthoDB" id="9806724at2"/>
<sequence>METNFLIIGSGAAGLTLAVKLAAEFPKKKITVVTKANESESNTKYAQGGVAAVFDLKEDSFQKHIEDTLIAGDGLCDKAVVEMVIKDGPKRLKELMEWGAKFDRDDDGELNLGREGGHSEFRVIHHKDTTGNEIERALLERANQLVNITLLPHHFAIDLITEHHFSEEKPNEISCYGAYVLDQISGNIFTIKADCTTLASGGMGQVYGHTTNPAVATGDGIAMVYRAKARIQNMEFIQFHPTALYDGNNGASFLISEAVRGFGAFLRNRNGERFMLNYDERGELASRDIVSRAIDSEIKKSGDDWVFLDCTHLNIEDFKKHFPNIYETCLQKNINIAKDWIPVVPASHYLCGGIVVDMEGKTSLKNLFACGECSYTGLHGANRLASNSLLEALVYADRIFKYLRKHQPSRTTKIIPEWNDAGTVLLKDSEILQLKIMELQRLMRRFAGVVRNNNDLNEASLQLEKLYFETEALYQKHKLNTVLSELRNMVNVAHLIIQQSLKRKENRGGYFNEDYKKKLEEKV</sequence>
<dbReference type="PRINTS" id="PR00368">
    <property type="entry name" value="FADPNR"/>
</dbReference>
<dbReference type="InterPro" id="IPR005288">
    <property type="entry name" value="NadB"/>
</dbReference>
<dbReference type="InterPro" id="IPR003953">
    <property type="entry name" value="FAD-dep_OxRdtase_2_FAD-bd"/>
</dbReference>
<dbReference type="Gene3D" id="3.50.50.60">
    <property type="entry name" value="FAD/NAD(P)-binding domain"/>
    <property type="match status" value="1"/>
</dbReference>
<dbReference type="Pfam" id="PF00890">
    <property type="entry name" value="FAD_binding_2"/>
    <property type="match status" value="1"/>
</dbReference>
<comment type="similarity">
    <text evidence="3 12">Belongs to the FAD-dependent oxidoreductase 2 family. NadB subfamily.</text>
</comment>
<evidence type="ECO:0000256" key="3">
    <source>
        <dbReference type="ARBA" id="ARBA00008562"/>
    </source>
</evidence>
<evidence type="ECO:0000259" key="14">
    <source>
        <dbReference type="Pfam" id="PF02910"/>
    </source>
</evidence>
<dbReference type="PIRSF" id="PIRSF000171">
    <property type="entry name" value="SDHA_APRA_LASPO"/>
    <property type="match status" value="1"/>
</dbReference>
<comment type="subcellular location">
    <subcellularLocation>
        <location evidence="12">Cytoplasm</location>
    </subcellularLocation>
</comment>
<feature type="active site" description="Proton acceptor" evidence="11">
    <location>
        <position position="287"/>
    </location>
</feature>
<evidence type="ECO:0000259" key="13">
    <source>
        <dbReference type="Pfam" id="PF00890"/>
    </source>
</evidence>
<dbReference type="GO" id="GO:0005737">
    <property type="term" value="C:cytoplasm"/>
    <property type="evidence" value="ECO:0007669"/>
    <property type="project" value="UniProtKB-SubCell"/>
</dbReference>
<keyword evidence="5 12" id="KW-0285">Flavoprotein</keyword>
<dbReference type="AlphaFoldDB" id="A0A1A9LAP2"/>
<protein>
    <recommendedName>
        <fullName evidence="4 10">L-aspartate oxidase</fullName>
        <ecNumber evidence="4 10">1.4.3.16</ecNumber>
    </recommendedName>
</protein>
<keyword evidence="16" id="KW-1185">Reference proteome</keyword>
<evidence type="ECO:0000256" key="6">
    <source>
        <dbReference type="ARBA" id="ARBA00022642"/>
    </source>
</evidence>
<dbReference type="UniPathway" id="UPA00253">
    <property type="reaction ID" value="UER00326"/>
</dbReference>
<comment type="function">
    <text evidence="12">Catalyzes the oxidation of L-aspartate to iminoaspartate.</text>
</comment>
<dbReference type="STRING" id="1385699.A7A78_06645"/>
<dbReference type="Gene3D" id="3.90.700.10">
    <property type="entry name" value="Succinate dehydrogenase/fumarate reductase flavoprotein, catalytic domain"/>
    <property type="match status" value="1"/>
</dbReference>
<dbReference type="GO" id="GO:0009435">
    <property type="term" value="P:NAD+ biosynthetic process"/>
    <property type="evidence" value="ECO:0007669"/>
    <property type="project" value="UniProtKB-UniPathway"/>
</dbReference>
<dbReference type="GO" id="GO:0008734">
    <property type="term" value="F:L-aspartate oxidase activity"/>
    <property type="evidence" value="ECO:0007669"/>
    <property type="project" value="UniProtKB-UniRule"/>
</dbReference>
<keyword evidence="8 12" id="KW-0560">Oxidoreductase</keyword>
<dbReference type="RefSeq" id="WP_068762916.1">
    <property type="nucleotide sequence ID" value="NZ_LXIE01000049.1"/>
</dbReference>
<comment type="catalytic activity">
    <reaction evidence="9">
        <text>L-aspartate + O2 = iminosuccinate + H2O2</text>
        <dbReference type="Rhea" id="RHEA:25876"/>
        <dbReference type="ChEBI" id="CHEBI:15379"/>
        <dbReference type="ChEBI" id="CHEBI:16240"/>
        <dbReference type="ChEBI" id="CHEBI:29991"/>
        <dbReference type="ChEBI" id="CHEBI:77875"/>
        <dbReference type="EC" id="1.4.3.16"/>
    </reaction>
    <physiologicalReaction direction="left-to-right" evidence="9">
        <dbReference type="Rhea" id="RHEA:25877"/>
    </physiologicalReaction>
</comment>
<accession>A0A1A9LAP2</accession>
<comment type="pathway">
    <text evidence="2 12">Cofactor biosynthesis; NAD(+) biosynthesis; iminoaspartate from L-aspartate (oxidase route): step 1/1.</text>
</comment>
<evidence type="ECO:0000256" key="11">
    <source>
        <dbReference type="PIRSR" id="PIRSR000171-1"/>
    </source>
</evidence>
<dbReference type="PANTHER" id="PTHR42716">
    <property type="entry name" value="L-ASPARTATE OXIDASE"/>
    <property type="match status" value="1"/>
</dbReference>
<comment type="cofactor">
    <cofactor evidence="1 12">
        <name>FAD</name>
        <dbReference type="ChEBI" id="CHEBI:57692"/>
    </cofactor>
</comment>